<evidence type="ECO:0000313" key="2">
    <source>
        <dbReference type="EMBL" id="SDH00468.1"/>
    </source>
</evidence>
<organism evidence="2 3">
    <name type="scientific">Desulfosporosinus hippei DSM 8344</name>
    <dbReference type="NCBI Taxonomy" id="1121419"/>
    <lineage>
        <taxon>Bacteria</taxon>
        <taxon>Bacillati</taxon>
        <taxon>Bacillota</taxon>
        <taxon>Clostridia</taxon>
        <taxon>Eubacteriales</taxon>
        <taxon>Desulfitobacteriaceae</taxon>
        <taxon>Desulfosporosinus</taxon>
    </lineage>
</organism>
<dbReference type="AlphaFoldDB" id="A0A1G7YVC8"/>
<dbReference type="Proteomes" id="UP000198656">
    <property type="component" value="Unassembled WGS sequence"/>
</dbReference>
<keyword evidence="1" id="KW-0732">Signal</keyword>
<evidence type="ECO:0000256" key="1">
    <source>
        <dbReference type="SAM" id="SignalP"/>
    </source>
</evidence>
<feature type="chain" id="PRO_5011472309" evidence="1">
    <location>
        <begin position="24"/>
        <end position="151"/>
    </location>
</feature>
<sequence length="151" mass="16991">MKKRIIFPLMFCLFVLFSSDVFAAQKTKVTDIDLISQGTNQKSDTQNIITPDHVVLSTGRSDIWQNYGYVGGQGYTQCWGGIAEVMRAITYIYEGNTIVSHDEQLAYNTQSLYSLPTSVPYDSSKTYKCASNHFVTHDGVLATIYSYEDLE</sequence>
<dbReference type="RefSeq" id="WP_092332583.1">
    <property type="nucleotide sequence ID" value="NZ_FNCP01000008.1"/>
</dbReference>
<protein>
    <submittedName>
        <fullName evidence="2">Uncharacterized protein</fullName>
    </submittedName>
</protein>
<proteinExistence type="predicted"/>
<accession>A0A1G7YVC8</accession>
<evidence type="ECO:0000313" key="3">
    <source>
        <dbReference type="Proteomes" id="UP000198656"/>
    </source>
</evidence>
<feature type="signal peptide" evidence="1">
    <location>
        <begin position="1"/>
        <end position="23"/>
    </location>
</feature>
<dbReference type="EMBL" id="FNCP01000008">
    <property type="protein sequence ID" value="SDH00468.1"/>
    <property type="molecule type" value="Genomic_DNA"/>
</dbReference>
<gene>
    <name evidence="2" type="ORF">SAMN05443529_108167</name>
</gene>
<reference evidence="3" key="1">
    <citation type="submission" date="2016-10" db="EMBL/GenBank/DDBJ databases">
        <authorList>
            <person name="Varghese N."/>
            <person name="Submissions S."/>
        </authorList>
    </citation>
    <scope>NUCLEOTIDE SEQUENCE [LARGE SCALE GENOMIC DNA]</scope>
    <source>
        <strain evidence="3">DSM 8344</strain>
    </source>
</reference>
<name>A0A1G7YVC8_9FIRM</name>
<keyword evidence="3" id="KW-1185">Reference proteome</keyword>